<comment type="caution">
    <text evidence="1">The sequence shown here is derived from an EMBL/GenBank/DDBJ whole genome shotgun (WGS) entry which is preliminary data.</text>
</comment>
<proteinExistence type="predicted"/>
<protein>
    <submittedName>
        <fullName evidence="1">Uncharacterized protein</fullName>
    </submittedName>
</protein>
<sequence>MGKTKLGDDLKTPKSLARLVVQLKSLGHEPPSHPTYVSQLHTGTGTRRLPAWLRSSSWPPDPLSHSLHNFLSRLRPSRSSGDPHVDYASRQISRAFQTPQNLPDLKYFLSSKFN</sequence>
<keyword evidence="2" id="KW-1185">Reference proteome</keyword>
<reference evidence="2" key="1">
    <citation type="journal article" date="2022" name="Mol. Ecol. Resour.">
        <title>The genomes of chicory, endive, great burdock and yacon provide insights into Asteraceae palaeo-polyploidization history and plant inulin production.</title>
        <authorList>
            <person name="Fan W."/>
            <person name="Wang S."/>
            <person name="Wang H."/>
            <person name="Wang A."/>
            <person name="Jiang F."/>
            <person name="Liu H."/>
            <person name="Zhao H."/>
            <person name="Xu D."/>
            <person name="Zhang Y."/>
        </authorList>
    </citation>
    <scope>NUCLEOTIDE SEQUENCE [LARGE SCALE GENOMIC DNA]</scope>
    <source>
        <strain evidence="2">cv. Niubang</strain>
    </source>
</reference>
<accession>A0ACB8Y802</accession>
<reference evidence="1 2" key="2">
    <citation type="journal article" date="2022" name="Mol. Ecol. Resour.">
        <title>The genomes of chicory, endive, great burdock and yacon provide insights into Asteraceae paleo-polyploidization history and plant inulin production.</title>
        <authorList>
            <person name="Fan W."/>
            <person name="Wang S."/>
            <person name="Wang H."/>
            <person name="Wang A."/>
            <person name="Jiang F."/>
            <person name="Liu H."/>
            <person name="Zhao H."/>
            <person name="Xu D."/>
            <person name="Zhang Y."/>
        </authorList>
    </citation>
    <scope>NUCLEOTIDE SEQUENCE [LARGE SCALE GENOMIC DNA]</scope>
    <source>
        <strain evidence="2">cv. Niubang</strain>
    </source>
</reference>
<gene>
    <name evidence="1" type="ORF">L6452_36012</name>
</gene>
<dbReference type="Proteomes" id="UP001055879">
    <property type="component" value="Linkage Group LG13"/>
</dbReference>
<dbReference type="EMBL" id="CM042059">
    <property type="protein sequence ID" value="KAI3681225.1"/>
    <property type="molecule type" value="Genomic_DNA"/>
</dbReference>
<organism evidence="1 2">
    <name type="scientific">Arctium lappa</name>
    <name type="common">Greater burdock</name>
    <name type="synonym">Lappa major</name>
    <dbReference type="NCBI Taxonomy" id="4217"/>
    <lineage>
        <taxon>Eukaryota</taxon>
        <taxon>Viridiplantae</taxon>
        <taxon>Streptophyta</taxon>
        <taxon>Embryophyta</taxon>
        <taxon>Tracheophyta</taxon>
        <taxon>Spermatophyta</taxon>
        <taxon>Magnoliopsida</taxon>
        <taxon>eudicotyledons</taxon>
        <taxon>Gunneridae</taxon>
        <taxon>Pentapetalae</taxon>
        <taxon>asterids</taxon>
        <taxon>campanulids</taxon>
        <taxon>Asterales</taxon>
        <taxon>Asteraceae</taxon>
        <taxon>Carduoideae</taxon>
        <taxon>Cardueae</taxon>
        <taxon>Arctiinae</taxon>
        <taxon>Arctium</taxon>
    </lineage>
</organism>
<evidence type="ECO:0000313" key="2">
    <source>
        <dbReference type="Proteomes" id="UP001055879"/>
    </source>
</evidence>
<evidence type="ECO:0000313" key="1">
    <source>
        <dbReference type="EMBL" id="KAI3681225.1"/>
    </source>
</evidence>
<name>A0ACB8Y802_ARCLA</name>